<evidence type="ECO:0000313" key="2">
    <source>
        <dbReference type="WBParaSite" id="RSKR_0000369100.1"/>
    </source>
</evidence>
<reference evidence="2" key="1">
    <citation type="submission" date="2016-11" db="UniProtKB">
        <authorList>
            <consortium name="WormBaseParasite"/>
        </authorList>
    </citation>
    <scope>IDENTIFICATION</scope>
    <source>
        <strain evidence="2">KR3021</strain>
    </source>
</reference>
<dbReference type="WBParaSite" id="RSKR_0000369100.1">
    <property type="protein sequence ID" value="RSKR_0000369100.1"/>
    <property type="gene ID" value="RSKR_0000369100"/>
</dbReference>
<protein>
    <submittedName>
        <fullName evidence="2">RING-type domain-containing protein</fullName>
    </submittedName>
</protein>
<proteinExistence type="predicted"/>
<accession>A0AC35TSR6</accession>
<organism evidence="1 2">
    <name type="scientific">Rhabditophanes sp. KR3021</name>
    <dbReference type="NCBI Taxonomy" id="114890"/>
    <lineage>
        <taxon>Eukaryota</taxon>
        <taxon>Metazoa</taxon>
        <taxon>Ecdysozoa</taxon>
        <taxon>Nematoda</taxon>
        <taxon>Chromadorea</taxon>
        <taxon>Rhabditida</taxon>
        <taxon>Tylenchina</taxon>
        <taxon>Panagrolaimomorpha</taxon>
        <taxon>Strongyloidoidea</taxon>
        <taxon>Alloionematidae</taxon>
        <taxon>Rhabditophanes</taxon>
    </lineage>
</organism>
<sequence length="539" mass="60772">MVDSLTCCLCDNYLIDCVTATSCLHSFCRSCLFKHIAKEAKCPKCPGNTLLPNLSTAFRRDKKLQKIVYVVSPESYWREMEARGEFCQKRLLSQNDMKLIVDNEMVAFSDQIVQPDDQIAFQLEYVTSLDELRQSASEECANIPKKIKDTLPKSPKVDADIELPEFKKYFRTKALNTISTLHEIMENKFNLPDKYEIVFSLKAHPFILSDHVTFTDLVYMSFWDREKPLPICFTILRKSIESAASKALREDAIAAVDMPQLEKMEIDEDDRCDMPVLDKPVNGKSHPTLSKMLSPSNKLNNKTGDNQLRTTNGAQKRPLHRPGHHSNSTSPPILINEGMIMNCKPTDPKYLNLTPTNMSSNAYASLNGQIVTMAPGTIPKLGQHQVNKNNLKHMNGMVGQQQHRPQQSYYPPQFVQNSNGHVSLFNNANYQIVSLPQGGIITQVPHPGMYCMAPSNEPPSKKSRPSLDTQQQRYVFPVNGSQFVQFQGNAMAAQQFIQQQNNLNQSMLLQKQITHQNQYKAMPTMPTLAPKIASGSGSK</sequence>
<dbReference type="Proteomes" id="UP000095286">
    <property type="component" value="Unplaced"/>
</dbReference>
<name>A0AC35TSR6_9BILA</name>
<evidence type="ECO:0000313" key="1">
    <source>
        <dbReference type="Proteomes" id="UP000095286"/>
    </source>
</evidence>